<sequence>MQSSLFHESNLEINGQNRFALQNSQMLRVALGPDVLSAKGAMVAYQGQITFNHEGSGSVGKFLKKVLTNEDLPLMRVSGQGEVFFANEAGYIHLVELTGDALSVNGQNLIAFDAALEWDIKRVQGAGMMAGGLFNTVISGQGTAAIVSVGQPVVLDCSQQPTFVDVQAAVAWSANLVPNIVSSMNMRSMLRGGTGEAFQYAFHGPGFVIVQPSEWSAAAQQAQSAGGGGGGLGGLFS</sequence>
<dbReference type="PANTHER" id="PTHR38074:SF1">
    <property type="entry name" value="ALTERED INHERITANCE OF MITOCHONDRIA PROTEIN 24, MITOCHONDRIAL"/>
    <property type="match status" value="1"/>
</dbReference>
<keyword evidence="2" id="KW-1185">Reference proteome</keyword>
<dbReference type="Pfam" id="PF01987">
    <property type="entry name" value="AIM24"/>
    <property type="match status" value="1"/>
</dbReference>
<dbReference type="EMBL" id="JAUSQZ010000001">
    <property type="protein sequence ID" value="MDP9827422.1"/>
    <property type="molecule type" value="Genomic_DNA"/>
</dbReference>
<dbReference type="InterPro" id="IPR016031">
    <property type="entry name" value="Trp_RNA-bd_attenuator-like_dom"/>
</dbReference>
<gene>
    <name evidence="1" type="ORF">J2S57_003171</name>
</gene>
<organism evidence="1 2">
    <name type="scientific">Kineosporia succinea</name>
    <dbReference type="NCBI Taxonomy" id="84632"/>
    <lineage>
        <taxon>Bacteria</taxon>
        <taxon>Bacillati</taxon>
        <taxon>Actinomycetota</taxon>
        <taxon>Actinomycetes</taxon>
        <taxon>Kineosporiales</taxon>
        <taxon>Kineosporiaceae</taxon>
        <taxon>Kineosporia</taxon>
    </lineage>
</organism>
<dbReference type="SUPFAM" id="SSF51219">
    <property type="entry name" value="TRAP-like"/>
    <property type="match status" value="1"/>
</dbReference>
<dbReference type="PANTHER" id="PTHR38074">
    <property type="entry name" value="ALTERED INHERITANCE OF MITOCHONDRIA PROTEIN 24, MITOCHONDRIAL"/>
    <property type="match status" value="1"/>
</dbReference>
<dbReference type="InterPro" id="IPR036983">
    <property type="entry name" value="AIM24_sf"/>
</dbReference>
<dbReference type="InterPro" id="IPR002838">
    <property type="entry name" value="AIM24"/>
</dbReference>
<evidence type="ECO:0000313" key="2">
    <source>
        <dbReference type="Proteomes" id="UP001235712"/>
    </source>
</evidence>
<accession>A0ABT9P421</accession>
<comment type="caution">
    <text evidence="1">The sequence shown here is derived from an EMBL/GenBank/DDBJ whole genome shotgun (WGS) entry which is preliminary data.</text>
</comment>
<proteinExistence type="predicted"/>
<protein>
    <submittedName>
        <fullName evidence="1">Uncharacterized protein (AIM24 family)</fullName>
    </submittedName>
</protein>
<name>A0ABT9P421_9ACTN</name>
<dbReference type="RefSeq" id="WP_307243433.1">
    <property type="nucleotide sequence ID" value="NZ_JAUSQZ010000001.1"/>
</dbReference>
<dbReference type="Proteomes" id="UP001235712">
    <property type="component" value="Unassembled WGS sequence"/>
</dbReference>
<reference evidence="1 2" key="1">
    <citation type="submission" date="2023-07" db="EMBL/GenBank/DDBJ databases">
        <title>Sequencing the genomes of 1000 actinobacteria strains.</title>
        <authorList>
            <person name="Klenk H.-P."/>
        </authorList>
    </citation>
    <scope>NUCLEOTIDE SEQUENCE [LARGE SCALE GENOMIC DNA]</scope>
    <source>
        <strain evidence="1 2">DSM 44388</strain>
    </source>
</reference>
<evidence type="ECO:0000313" key="1">
    <source>
        <dbReference type="EMBL" id="MDP9827422.1"/>
    </source>
</evidence>
<dbReference type="Gene3D" id="3.60.160.10">
    <property type="entry name" value="Mitochondrial biogenesis AIM24"/>
    <property type="match status" value="1"/>
</dbReference>